<dbReference type="Pfam" id="PF23561">
    <property type="entry name" value="zf-C2H2_15"/>
    <property type="match status" value="1"/>
</dbReference>
<comment type="function">
    <text evidence="1">May be involved in transcriptional regulation.</text>
</comment>
<feature type="domain" description="C2H2-type" evidence="13">
    <location>
        <begin position="154"/>
        <end position="181"/>
    </location>
</feature>
<reference evidence="14" key="2">
    <citation type="submission" date="2021-03" db="UniProtKB">
        <authorList>
            <consortium name="Ensembl"/>
        </authorList>
    </citation>
    <scope>IDENTIFICATION</scope>
</reference>
<dbReference type="SMART" id="SM00355">
    <property type="entry name" value="ZnF_C2H2"/>
    <property type="match status" value="11"/>
</dbReference>
<keyword evidence="7" id="KW-0862">Zinc</keyword>
<evidence type="ECO:0000256" key="7">
    <source>
        <dbReference type="ARBA" id="ARBA00022833"/>
    </source>
</evidence>
<dbReference type="PANTHER" id="PTHR24394">
    <property type="entry name" value="ZINC FINGER PROTEIN"/>
    <property type="match status" value="1"/>
</dbReference>
<dbReference type="Pfam" id="PF00096">
    <property type="entry name" value="zf-C2H2"/>
    <property type="match status" value="8"/>
</dbReference>
<dbReference type="FunFam" id="3.30.160.60:FF:001840">
    <property type="entry name" value="Paternally-expressed gene 3 protein"/>
    <property type="match status" value="1"/>
</dbReference>
<dbReference type="FunFam" id="3.30.160.60:FF:000322">
    <property type="entry name" value="GDNF-inducible zinc finger protein 1"/>
    <property type="match status" value="1"/>
</dbReference>
<feature type="domain" description="C2H2-type" evidence="13">
    <location>
        <begin position="438"/>
        <end position="465"/>
    </location>
</feature>
<dbReference type="InterPro" id="IPR056436">
    <property type="entry name" value="Znf-C2H2_ZIC1-5/GLI1-3-like"/>
</dbReference>
<dbReference type="PANTHER" id="PTHR24394:SF48">
    <property type="entry name" value="ZINC FINGER PROTEIN 771"/>
    <property type="match status" value="1"/>
</dbReference>
<dbReference type="SUPFAM" id="SSF57667">
    <property type="entry name" value="beta-beta-alpha zinc fingers"/>
    <property type="match status" value="8"/>
</dbReference>
<evidence type="ECO:0000256" key="5">
    <source>
        <dbReference type="ARBA" id="ARBA00022737"/>
    </source>
</evidence>
<dbReference type="FunFam" id="3.30.160.60:FF:000759">
    <property type="entry name" value="zinc finger protein 16"/>
    <property type="match status" value="1"/>
</dbReference>
<dbReference type="Gene3D" id="3.30.160.60">
    <property type="entry name" value="Classic Zinc Finger"/>
    <property type="match status" value="11"/>
</dbReference>
<feature type="domain" description="C2H2-type" evidence="13">
    <location>
        <begin position="466"/>
        <end position="493"/>
    </location>
</feature>
<dbReference type="PROSITE" id="PS00028">
    <property type="entry name" value="ZINC_FINGER_C2H2_1"/>
    <property type="match status" value="9"/>
</dbReference>
<protein>
    <recommendedName>
        <fullName evidence="13">C2H2-type domain-containing protein</fullName>
    </recommendedName>
</protein>
<dbReference type="InterPro" id="IPR013087">
    <property type="entry name" value="Znf_C2H2_type"/>
</dbReference>
<dbReference type="InterPro" id="IPR036236">
    <property type="entry name" value="Znf_C2H2_sf"/>
</dbReference>
<sequence>FSSVSLSSSDYSTAERGTEWSPNFHFSAHRDPITLLVSASINVVVFLFRSDLTMKRSLGAPISSVMEMSTVNWANRRGYSGSQRNLKQTQSQVIRGSLPSRTFSHNNQNHHTGHRHEWTLRRSRYSLNNTNMDVSWGPSETKRFLRTQKVVKPFVCSKCGRRFCSRRNLLTHQRIHKGRSFVCSKCGKCFSHQKMLIAHKLVHTGRKPFTCTECNKESTLVDTTELNAHLQTHREKPLLCNETGQSCGNKSKLKADRGISTGQKPLLCTECGKAFTSKRALKVHLRVHAEPRPFVCTECGKSFKAKCKLNVHLRIHTGEQRYVCTECGKCFRDRFGLNEHHRIHTGEKPFICTECGKSFCRKTHLDRQLTLHFQTHTGEKPFDCSECGKRFRVKCQLTLHLQIHTGEKPFVCTECGKSFRVQGKLTVHLQTHTGEKPFDCSECGKSFRVKSQLNLHLQTHTGEKPFDCSECGKSFRVKHQLTLHLQTHTGEKPFDCSECGKIPLVCRRTAIKIFCPPFQRESGARH</sequence>
<organism evidence="14">
    <name type="scientific">Xenopus tropicalis</name>
    <name type="common">Western clawed frog</name>
    <name type="synonym">Silurana tropicalis</name>
    <dbReference type="NCBI Taxonomy" id="8364"/>
    <lineage>
        <taxon>Eukaryota</taxon>
        <taxon>Metazoa</taxon>
        <taxon>Chordata</taxon>
        <taxon>Craniata</taxon>
        <taxon>Vertebrata</taxon>
        <taxon>Euteleostomi</taxon>
        <taxon>Amphibia</taxon>
        <taxon>Batrachia</taxon>
        <taxon>Anura</taxon>
        <taxon>Pipoidea</taxon>
        <taxon>Pipidae</taxon>
        <taxon>Xenopodinae</taxon>
        <taxon>Xenopus</taxon>
        <taxon>Silurana</taxon>
    </lineage>
</organism>
<dbReference type="FunFam" id="3.30.160.60:FF:002282">
    <property type="entry name" value="Wu:fb97d07 protein"/>
    <property type="match status" value="1"/>
</dbReference>
<dbReference type="Ensembl" id="ENSXETT00000117896">
    <property type="protein sequence ID" value="ENSXETP00000114014"/>
    <property type="gene ID" value="ENSXETG00000047253"/>
</dbReference>
<feature type="domain" description="C2H2-type" evidence="13">
    <location>
        <begin position="382"/>
        <end position="409"/>
    </location>
</feature>
<feature type="domain" description="C2H2-type" evidence="13">
    <location>
        <begin position="350"/>
        <end position="381"/>
    </location>
</feature>
<dbReference type="AlphaFoldDB" id="A0A803K114"/>
<proteinExistence type="inferred from homology"/>
<evidence type="ECO:0000256" key="2">
    <source>
        <dbReference type="ARBA" id="ARBA00004123"/>
    </source>
</evidence>
<evidence type="ECO:0000256" key="6">
    <source>
        <dbReference type="ARBA" id="ARBA00022771"/>
    </source>
</evidence>
<feature type="domain" description="C2H2-type" evidence="13">
    <location>
        <begin position="410"/>
        <end position="437"/>
    </location>
</feature>
<evidence type="ECO:0000256" key="3">
    <source>
        <dbReference type="ARBA" id="ARBA00006991"/>
    </source>
</evidence>
<dbReference type="FunFam" id="3.30.160.60:FF:002343">
    <property type="entry name" value="Zinc finger protein 33A"/>
    <property type="match status" value="3"/>
</dbReference>
<keyword evidence="6 12" id="KW-0863">Zinc-finger</keyword>
<accession>A0A803K114</accession>
<dbReference type="FunFam" id="3.30.160.60:FF:000966">
    <property type="entry name" value="ZFP90 zinc finger protein"/>
    <property type="match status" value="1"/>
</dbReference>
<dbReference type="FunFam" id="3.30.160.60:FF:001465">
    <property type="entry name" value="Zinc finger protein 560"/>
    <property type="match status" value="1"/>
</dbReference>
<dbReference type="FunFam" id="3.30.160.60:FF:000097">
    <property type="entry name" value="Zinc finger protein"/>
    <property type="match status" value="1"/>
</dbReference>
<comment type="subcellular location">
    <subcellularLocation>
        <location evidence="2">Nucleus</location>
    </subcellularLocation>
</comment>
<keyword evidence="8" id="KW-0805">Transcription regulation</keyword>
<feature type="domain" description="C2H2-type" evidence="13">
    <location>
        <begin position="294"/>
        <end position="321"/>
    </location>
</feature>
<evidence type="ECO:0000256" key="12">
    <source>
        <dbReference type="PROSITE-ProRule" id="PRU00042"/>
    </source>
</evidence>
<evidence type="ECO:0000313" key="14">
    <source>
        <dbReference type="Ensembl" id="ENSXETP00000114014"/>
    </source>
</evidence>
<keyword evidence="5" id="KW-0677">Repeat</keyword>
<reference evidence="14" key="1">
    <citation type="journal article" date="2010" name="Science">
        <title>The genome of the Western clawed frog Xenopus tropicalis.</title>
        <authorList>
            <person name="Hellsten U."/>
            <person name="Harland R.M."/>
            <person name="Gilchrist M.J."/>
            <person name="Hendrix D."/>
            <person name="Jurka J."/>
            <person name="Kapitonov V."/>
            <person name="Ovcharenko I."/>
            <person name="Putnam N.H."/>
            <person name="Shu S."/>
            <person name="Taher L."/>
            <person name="Blitz I.L."/>
            <person name="Blumberg B."/>
            <person name="Dichmann D.S."/>
            <person name="Dubchak I."/>
            <person name="Amaya E."/>
            <person name="Detter J.C."/>
            <person name="Fletcher R."/>
            <person name="Gerhard D.S."/>
            <person name="Goodstein D."/>
            <person name="Graves T."/>
            <person name="Grigoriev I.V."/>
            <person name="Grimwood J."/>
            <person name="Kawashima T."/>
            <person name="Lindquist E."/>
            <person name="Lucas S.M."/>
            <person name="Mead P.E."/>
            <person name="Mitros T."/>
            <person name="Ogino H."/>
            <person name="Ohta Y."/>
            <person name="Poliakov A.V."/>
            <person name="Pollet N."/>
            <person name="Robert J."/>
            <person name="Salamov A."/>
            <person name="Sater A.K."/>
            <person name="Schmutz J."/>
            <person name="Terry A."/>
            <person name="Vize P.D."/>
            <person name="Warren W.C."/>
            <person name="Wells D."/>
            <person name="Wills A."/>
            <person name="Wilson R.K."/>
            <person name="Zimmerman L.B."/>
            <person name="Zorn A.M."/>
            <person name="Grainger R."/>
            <person name="Grammer T."/>
            <person name="Khokha M.K."/>
            <person name="Richardson P.M."/>
            <person name="Rokhsar D.S."/>
        </authorList>
    </citation>
    <scope>NUCLEOTIDE SEQUENCE [LARGE SCALE GENOMIC DNA]</scope>
    <source>
        <strain evidence="14">Nigerian</strain>
    </source>
</reference>
<dbReference type="GO" id="GO:0008270">
    <property type="term" value="F:zinc ion binding"/>
    <property type="evidence" value="ECO:0007669"/>
    <property type="project" value="UniProtKB-KW"/>
</dbReference>
<keyword evidence="11" id="KW-0539">Nucleus</keyword>
<evidence type="ECO:0000256" key="10">
    <source>
        <dbReference type="ARBA" id="ARBA00023163"/>
    </source>
</evidence>
<keyword evidence="10" id="KW-0804">Transcription</keyword>
<evidence type="ECO:0000256" key="11">
    <source>
        <dbReference type="ARBA" id="ARBA00023242"/>
    </source>
</evidence>
<dbReference type="GO" id="GO:0003677">
    <property type="term" value="F:DNA binding"/>
    <property type="evidence" value="ECO:0007669"/>
    <property type="project" value="UniProtKB-KW"/>
</dbReference>
<feature type="domain" description="C2H2-type" evidence="13">
    <location>
        <begin position="181"/>
        <end position="208"/>
    </location>
</feature>
<dbReference type="GeneTree" id="ENSGT01150000286918"/>
<evidence type="ECO:0000256" key="1">
    <source>
        <dbReference type="ARBA" id="ARBA00003767"/>
    </source>
</evidence>
<feature type="domain" description="C2H2-type" evidence="13">
    <location>
        <begin position="266"/>
        <end position="293"/>
    </location>
</feature>
<keyword evidence="4" id="KW-0479">Metal-binding</keyword>
<evidence type="ECO:0000256" key="4">
    <source>
        <dbReference type="ARBA" id="ARBA00022723"/>
    </source>
</evidence>
<dbReference type="GO" id="GO:0005634">
    <property type="term" value="C:nucleus"/>
    <property type="evidence" value="ECO:0007669"/>
    <property type="project" value="UniProtKB-SubCell"/>
</dbReference>
<evidence type="ECO:0000256" key="9">
    <source>
        <dbReference type="ARBA" id="ARBA00023125"/>
    </source>
</evidence>
<name>A0A803K114_XENTR</name>
<evidence type="ECO:0000256" key="8">
    <source>
        <dbReference type="ARBA" id="ARBA00023015"/>
    </source>
</evidence>
<feature type="domain" description="C2H2-type" evidence="13">
    <location>
        <begin position="322"/>
        <end position="349"/>
    </location>
</feature>
<comment type="similarity">
    <text evidence="3">Belongs to the krueppel C2H2-type zinc-finger protein family.</text>
</comment>
<evidence type="ECO:0000259" key="13">
    <source>
        <dbReference type="PROSITE" id="PS50157"/>
    </source>
</evidence>
<dbReference type="PROSITE" id="PS50157">
    <property type="entry name" value="ZINC_FINGER_C2H2_2"/>
    <property type="match status" value="10"/>
</dbReference>
<keyword evidence="9" id="KW-0238">DNA-binding</keyword>
<dbReference type="GO" id="GO:0000122">
    <property type="term" value="P:negative regulation of transcription by RNA polymerase II"/>
    <property type="evidence" value="ECO:0007669"/>
    <property type="project" value="UniProtKB-ARBA"/>
</dbReference>